<gene>
    <name evidence="3" type="ordered locus">GPOL_c41250</name>
</gene>
<dbReference type="HOGENOM" id="CLU_089258_2_0_11"/>
<evidence type="ECO:0000313" key="3">
    <source>
        <dbReference type="EMBL" id="AFA75132.1"/>
    </source>
</evidence>
<dbReference type="eggNOG" id="COG1695">
    <property type="taxonomic scope" value="Bacteria"/>
</dbReference>
<keyword evidence="4" id="KW-1185">Reference proteome</keyword>
<evidence type="ECO:0000256" key="1">
    <source>
        <dbReference type="SAM" id="MobiDB-lite"/>
    </source>
</evidence>
<proteinExistence type="predicted"/>
<accession>H6MT11</accession>
<dbReference type="Pfam" id="PF03551">
    <property type="entry name" value="PadR"/>
    <property type="match status" value="1"/>
</dbReference>
<dbReference type="STRING" id="1112204.GPOL_c41250"/>
<name>H6MT11_GORPV</name>
<protein>
    <submittedName>
        <fullName evidence="3">Putative PadR-like transcriptional regulator</fullName>
    </submittedName>
</protein>
<dbReference type="PANTHER" id="PTHR43252:SF6">
    <property type="entry name" value="NEGATIVE TRANSCRIPTION REGULATOR PADR"/>
    <property type="match status" value="1"/>
</dbReference>
<dbReference type="InterPro" id="IPR005149">
    <property type="entry name" value="Tscrpt_reg_PadR_N"/>
</dbReference>
<dbReference type="Proteomes" id="UP000009154">
    <property type="component" value="Chromosome"/>
</dbReference>
<reference evidence="3 4" key="1">
    <citation type="journal article" date="2012" name="Appl. Environ. Microbiol.">
        <title>Involvement of two latex-clearing proteins during rubber degradation and insights into the subsequent degradation pathway revealed by the genome sequence of Gordonia polyisoprenivorans strain VH2.</title>
        <authorList>
            <person name="Hiessl S."/>
            <person name="Schuldes J."/>
            <person name="Thurmer A."/>
            <person name="Halbsguth T."/>
            <person name="Broker D."/>
            <person name="Angelov A."/>
            <person name="Liebl W."/>
            <person name="Daniel R."/>
            <person name="Steinbuchel A."/>
        </authorList>
    </citation>
    <scope>NUCLEOTIDE SEQUENCE [LARGE SCALE GENOMIC DNA]</scope>
    <source>
        <strain evidence="4">DSM 44266 / VH2</strain>
    </source>
</reference>
<dbReference type="KEGG" id="gpo:GPOL_c41250"/>
<dbReference type="AlphaFoldDB" id="H6MT11"/>
<dbReference type="PANTHER" id="PTHR43252">
    <property type="entry name" value="TRANSCRIPTIONAL REGULATOR YQJI"/>
    <property type="match status" value="1"/>
</dbReference>
<dbReference type="SUPFAM" id="SSF46785">
    <property type="entry name" value="Winged helix' DNA-binding domain"/>
    <property type="match status" value="1"/>
</dbReference>
<evidence type="ECO:0000313" key="4">
    <source>
        <dbReference type="Proteomes" id="UP000009154"/>
    </source>
</evidence>
<dbReference type="GeneID" id="90161131"/>
<sequence length="242" mass="27722">MTPDAPGSADLPELPPTSWAVLGMLSYGEEVSGYDIKKWADWSIRHYYWSPSFSQVYSELKRLEKHGFATSRMSDDGGRTRRMYRITDEGVAAIARWEADAPVEQPMLKHGVLLRVAFGHVGEPDRLKQILREHAHRMGELQHQVSLDEKAAESEPGWSYARLAMRWAERYYASERALAYELIDEIDDVDRVLKDARRPEESFPHPRPGHWREVEKQRQGVEPEGGARPDRSAGRVRRGGVD</sequence>
<dbReference type="InterPro" id="IPR036390">
    <property type="entry name" value="WH_DNA-bd_sf"/>
</dbReference>
<dbReference type="Gene3D" id="1.10.10.10">
    <property type="entry name" value="Winged helix-like DNA-binding domain superfamily/Winged helix DNA-binding domain"/>
    <property type="match status" value="1"/>
</dbReference>
<dbReference type="InterPro" id="IPR036388">
    <property type="entry name" value="WH-like_DNA-bd_sf"/>
</dbReference>
<organism evidence="3 4">
    <name type="scientific">Gordonia polyisoprenivorans (strain DSM 44266 / VH2)</name>
    <dbReference type="NCBI Taxonomy" id="1112204"/>
    <lineage>
        <taxon>Bacteria</taxon>
        <taxon>Bacillati</taxon>
        <taxon>Actinomycetota</taxon>
        <taxon>Actinomycetes</taxon>
        <taxon>Mycobacteriales</taxon>
        <taxon>Gordoniaceae</taxon>
        <taxon>Gordonia</taxon>
    </lineage>
</organism>
<dbReference type="EMBL" id="CP003119">
    <property type="protein sequence ID" value="AFA75132.1"/>
    <property type="molecule type" value="Genomic_DNA"/>
</dbReference>
<feature type="region of interest" description="Disordered" evidence="1">
    <location>
        <begin position="197"/>
        <end position="242"/>
    </location>
</feature>
<dbReference type="RefSeq" id="WP_014361393.1">
    <property type="nucleotide sequence ID" value="NC_016906.1"/>
</dbReference>
<feature type="domain" description="Transcription regulator PadR N-terminal" evidence="2">
    <location>
        <begin position="21"/>
        <end position="95"/>
    </location>
</feature>
<evidence type="ECO:0000259" key="2">
    <source>
        <dbReference type="Pfam" id="PF03551"/>
    </source>
</evidence>